<sequence>MRSCGRMVHSLVMVWSASSFASHSSRDGLSYRNASKSWLFKREQTLFNWRVSISSRLICAWSRPQRPGNISSKSSLEMSPMTCIWGSGFKPWKFAFPATRSKVPKNALTWADASNCCSLHCLMDIPYGSCRRLCKGSSHELRRSFMKGFG</sequence>
<protein>
    <submittedName>
        <fullName evidence="1">Uncharacterized protein</fullName>
    </submittedName>
</protein>
<name>A0A645CH32_9ZZZZ</name>
<gene>
    <name evidence="1" type="ORF">SDC9_123191</name>
</gene>
<accession>A0A645CH32</accession>
<comment type="caution">
    <text evidence="1">The sequence shown here is derived from an EMBL/GenBank/DDBJ whole genome shotgun (WGS) entry which is preliminary data.</text>
</comment>
<evidence type="ECO:0000313" key="1">
    <source>
        <dbReference type="EMBL" id="MPM76194.1"/>
    </source>
</evidence>
<proteinExistence type="predicted"/>
<organism evidence="1">
    <name type="scientific">bioreactor metagenome</name>
    <dbReference type="NCBI Taxonomy" id="1076179"/>
    <lineage>
        <taxon>unclassified sequences</taxon>
        <taxon>metagenomes</taxon>
        <taxon>ecological metagenomes</taxon>
    </lineage>
</organism>
<reference evidence="1" key="1">
    <citation type="submission" date="2019-08" db="EMBL/GenBank/DDBJ databases">
        <authorList>
            <person name="Kucharzyk K."/>
            <person name="Murdoch R.W."/>
            <person name="Higgins S."/>
            <person name="Loffler F."/>
        </authorList>
    </citation>
    <scope>NUCLEOTIDE SEQUENCE</scope>
</reference>
<dbReference type="AlphaFoldDB" id="A0A645CH32"/>
<dbReference type="EMBL" id="VSSQ01027124">
    <property type="protein sequence ID" value="MPM76194.1"/>
    <property type="molecule type" value="Genomic_DNA"/>
</dbReference>